<name>A0A9X0AL04_9HELO</name>
<accession>A0A9X0AL04</accession>
<evidence type="ECO:0000313" key="2">
    <source>
        <dbReference type="EMBL" id="KAJ8064239.1"/>
    </source>
</evidence>
<proteinExistence type="predicted"/>
<dbReference type="EMBL" id="JAPEIS010000007">
    <property type="protein sequence ID" value="KAJ8064239.1"/>
    <property type="molecule type" value="Genomic_DNA"/>
</dbReference>
<keyword evidence="3" id="KW-1185">Reference proteome</keyword>
<feature type="domain" description="2EXR" evidence="1">
    <location>
        <begin position="32"/>
        <end position="162"/>
    </location>
</feature>
<gene>
    <name evidence="2" type="ORF">OCU04_006586</name>
</gene>
<reference evidence="2" key="1">
    <citation type="submission" date="2022-11" db="EMBL/GenBank/DDBJ databases">
        <title>Genome Resource of Sclerotinia nivalis Strain SnTB1, a Plant Pathogen Isolated from American Ginseng.</title>
        <authorList>
            <person name="Fan S."/>
        </authorList>
    </citation>
    <scope>NUCLEOTIDE SEQUENCE</scope>
    <source>
        <strain evidence="2">SnTB1</strain>
    </source>
</reference>
<sequence>MATMDTTSSSWFTPSGARAYRAIRRSKDCGDFPLFSFLPTEVQVLILKYALPPPRVIRFAFDTKFNGLDIILNLQILPDLHLTPLLNTSWFFNTEILRQYKKVEIQKYKKGSRSQLFTAMRLQGLALPNFFWQHSRRNNFGVKGSGYRSLSHVYLQPEHDTLLMSYRQLFLVYLVGGSIDLSCVRHLALINSGDLSWRHRLFNLSEIDISHLMYGMLSMQCPALEKLSVIIGNESAVTDMDIDVEEIIFDVTDEFFYFEFEDENGRPSNREPTPVVEIAEDILLDFQNLPNHQDPNYELRPESVRFWSERVPVPGLIGRIDQDKSWREKGKKCPEPRLYLPGFGGYLPVHADGTVLDAYKGLAQIFDGAPW</sequence>
<dbReference type="AlphaFoldDB" id="A0A9X0AL04"/>
<dbReference type="InterPro" id="IPR045518">
    <property type="entry name" value="2EXR"/>
</dbReference>
<evidence type="ECO:0000313" key="3">
    <source>
        <dbReference type="Proteomes" id="UP001152300"/>
    </source>
</evidence>
<dbReference type="Proteomes" id="UP001152300">
    <property type="component" value="Unassembled WGS sequence"/>
</dbReference>
<evidence type="ECO:0000259" key="1">
    <source>
        <dbReference type="Pfam" id="PF20150"/>
    </source>
</evidence>
<organism evidence="2 3">
    <name type="scientific">Sclerotinia nivalis</name>
    <dbReference type="NCBI Taxonomy" id="352851"/>
    <lineage>
        <taxon>Eukaryota</taxon>
        <taxon>Fungi</taxon>
        <taxon>Dikarya</taxon>
        <taxon>Ascomycota</taxon>
        <taxon>Pezizomycotina</taxon>
        <taxon>Leotiomycetes</taxon>
        <taxon>Helotiales</taxon>
        <taxon>Sclerotiniaceae</taxon>
        <taxon>Sclerotinia</taxon>
    </lineage>
</organism>
<protein>
    <recommendedName>
        <fullName evidence="1">2EXR domain-containing protein</fullName>
    </recommendedName>
</protein>
<dbReference type="Pfam" id="PF20150">
    <property type="entry name" value="2EXR"/>
    <property type="match status" value="1"/>
</dbReference>
<dbReference type="OrthoDB" id="3499536at2759"/>
<comment type="caution">
    <text evidence="2">The sequence shown here is derived from an EMBL/GenBank/DDBJ whole genome shotgun (WGS) entry which is preliminary data.</text>
</comment>